<name>A0A0W8F6T8_9ZZZZ</name>
<gene>
    <name evidence="1" type="ORF">ASZ90_013744</name>
</gene>
<evidence type="ECO:0000313" key="1">
    <source>
        <dbReference type="EMBL" id="KUG16585.1"/>
    </source>
</evidence>
<protein>
    <submittedName>
        <fullName evidence="1">Uncharacterized protein</fullName>
    </submittedName>
</protein>
<reference evidence="1" key="1">
    <citation type="journal article" date="2015" name="Proc. Natl. Acad. Sci. U.S.A.">
        <title>Networks of energetic and metabolic interactions define dynamics in microbial communities.</title>
        <authorList>
            <person name="Embree M."/>
            <person name="Liu J.K."/>
            <person name="Al-Bassam M.M."/>
            <person name="Zengler K."/>
        </authorList>
    </citation>
    <scope>NUCLEOTIDE SEQUENCE</scope>
</reference>
<proteinExistence type="predicted"/>
<dbReference type="EMBL" id="LNQE01001488">
    <property type="protein sequence ID" value="KUG16585.1"/>
    <property type="molecule type" value="Genomic_DNA"/>
</dbReference>
<organism evidence="1">
    <name type="scientific">hydrocarbon metagenome</name>
    <dbReference type="NCBI Taxonomy" id="938273"/>
    <lineage>
        <taxon>unclassified sequences</taxon>
        <taxon>metagenomes</taxon>
        <taxon>ecological metagenomes</taxon>
    </lineage>
</organism>
<sequence length="203" mass="23157">MSDRAKELEEAAASIDAASLDTARKGIVTGCQELIYWLELLSRRLEKVPPEKEHKFARAFSLIMLGHLPTRPGTCPFCVQYGQSRSCRGCGYAATHGRCDSDQSSFSLFIEAFSELGRVIYQDTGGLNCHPDDARLRLEHCIRSSRLLAADMMEDIDSSSAERLMERKARYLGQMIDLLPKELFGPEIMESWRRVREMLRNYW</sequence>
<dbReference type="AlphaFoldDB" id="A0A0W8F6T8"/>
<comment type="caution">
    <text evidence="1">The sequence shown here is derived from an EMBL/GenBank/DDBJ whole genome shotgun (WGS) entry which is preliminary data.</text>
</comment>
<accession>A0A0W8F6T8</accession>